<reference evidence="4" key="2">
    <citation type="submission" date="2024-08" db="UniProtKB">
        <authorList>
            <consortium name="EnsemblMetazoa"/>
        </authorList>
    </citation>
    <scope>IDENTIFICATION</scope>
</reference>
<dbReference type="EnsemblMetazoa" id="XM_019903222.1">
    <property type="protein sequence ID" value="XP_019758781.1"/>
    <property type="gene ID" value="LOC109536819"/>
</dbReference>
<feature type="compositionally biased region" description="Polar residues" evidence="1">
    <location>
        <begin position="93"/>
        <end position="111"/>
    </location>
</feature>
<feature type="non-terminal residue" evidence="3">
    <location>
        <position position="1"/>
    </location>
</feature>
<evidence type="ECO:0000313" key="5">
    <source>
        <dbReference type="Proteomes" id="UP000019118"/>
    </source>
</evidence>
<reference evidence="3 5" key="1">
    <citation type="journal article" date="2013" name="Genome Biol.">
        <title>Draft genome of the mountain pine beetle, Dendroctonus ponderosae Hopkins, a major forest pest.</title>
        <authorList>
            <person name="Keeling C.I."/>
            <person name="Yuen M.M."/>
            <person name="Liao N.Y."/>
            <person name="Docking T.R."/>
            <person name="Chan S.K."/>
            <person name="Taylor G.A."/>
            <person name="Palmquist D.L."/>
            <person name="Jackman S.D."/>
            <person name="Nguyen A."/>
            <person name="Li M."/>
            <person name="Henderson H."/>
            <person name="Janes J.K."/>
            <person name="Zhao Y."/>
            <person name="Pandoh P."/>
            <person name="Moore R."/>
            <person name="Sperling F.A."/>
            <person name="Huber D.P."/>
            <person name="Birol I."/>
            <person name="Jones S.J."/>
            <person name="Bohlmann J."/>
        </authorList>
    </citation>
    <scope>NUCLEOTIDE SEQUENCE</scope>
</reference>
<evidence type="ECO:0000256" key="2">
    <source>
        <dbReference type="SAM" id="SignalP"/>
    </source>
</evidence>
<gene>
    <name evidence="4" type="primary">109536819</name>
    <name evidence="3" type="ORF">YQE_05720</name>
</gene>
<protein>
    <submittedName>
        <fullName evidence="3 4">Uncharacterized protein</fullName>
    </submittedName>
</protein>
<proteinExistence type="predicted"/>
<feature type="chain" id="PRO_5010972062" evidence="2">
    <location>
        <begin position="25"/>
        <end position="199"/>
    </location>
</feature>
<dbReference type="OrthoDB" id="6781472at2759"/>
<sequence>MSVIKSFSVFITISVALLRNGCSGAPNPCPQFLPVAVQLDQPYERSGPYNLKTLVRVKNDNEASKPHESNLVFPNDLEIPTVTTKQGDDLPLQPNTKQPNRQQSENVPQNSEKSKSPQLLELSTLKSDVKNLTPKKRRRSRPKDSTKVILNKNSIWALRTINDKPAEEVLRTDKASIARDLKDSTESALVAVKQLDQQM</sequence>
<dbReference type="Proteomes" id="UP000019118">
    <property type="component" value="Unassembled WGS sequence"/>
</dbReference>
<dbReference type="EMBL" id="KB740932">
    <property type="protein sequence ID" value="ENN77837.1"/>
    <property type="molecule type" value="Genomic_DNA"/>
</dbReference>
<evidence type="ECO:0000256" key="1">
    <source>
        <dbReference type="SAM" id="MobiDB-lite"/>
    </source>
</evidence>
<feature type="region of interest" description="Disordered" evidence="1">
    <location>
        <begin position="61"/>
        <end position="119"/>
    </location>
</feature>
<name>N6UGR0_DENPD</name>
<evidence type="ECO:0000313" key="4">
    <source>
        <dbReference type="EnsemblMetazoa" id="XP_019758781.1"/>
    </source>
</evidence>
<keyword evidence="5" id="KW-1185">Reference proteome</keyword>
<dbReference type="HOGENOM" id="CLU_1373502_0_0_1"/>
<feature type="signal peptide" evidence="2">
    <location>
        <begin position="1"/>
        <end position="24"/>
    </location>
</feature>
<keyword evidence="2" id="KW-0732">Signal</keyword>
<dbReference type="AlphaFoldDB" id="N6UGR0"/>
<accession>N6UGR0</accession>
<organism evidence="3">
    <name type="scientific">Dendroctonus ponderosae</name>
    <name type="common">Mountain pine beetle</name>
    <dbReference type="NCBI Taxonomy" id="77166"/>
    <lineage>
        <taxon>Eukaryota</taxon>
        <taxon>Metazoa</taxon>
        <taxon>Ecdysozoa</taxon>
        <taxon>Arthropoda</taxon>
        <taxon>Hexapoda</taxon>
        <taxon>Insecta</taxon>
        <taxon>Pterygota</taxon>
        <taxon>Neoptera</taxon>
        <taxon>Endopterygota</taxon>
        <taxon>Coleoptera</taxon>
        <taxon>Polyphaga</taxon>
        <taxon>Cucujiformia</taxon>
        <taxon>Curculionidae</taxon>
        <taxon>Scolytinae</taxon>
        <taxon>Dendroctonus</taxon>
    </lineage>
</organism>
<evidence type="ECO:0000313" key="3">
    <source>
        <dbReference type="EMBL" id="ENN77837.1"/>
    </source>
</evidence>
<dbReference type="KEGG" id="dpa:109536819"/>